<dbReference type="PANTHER" id="PTHR10953:SF162">
    <property type="entry name" value="SUMO-ACTIVATING ENZYME SUBUNIT 1"/>
    <property type="match status" value="1"/>
</dbReference>
<name>A0A1G4JL22_9SACH</name>
<dbReference type="InterPro" id="IPR000594">
    <property type="entry name" value="ThiF_NAD_FAD-bd"/>
</dbReference>
<dbReference type="Proteomes" id="UP000191024">
    <property type="component" value="Chromosome E"/>
</dbReference>
<evidence type="ECO:0000259" key="1">
    <source>
        <dbReference type="Pfam" id="PF00899"/>
    </source>
</evidence>
<dbReference type="EMBL" id="LT598465">
    <property type="protein sequence ID" value="SCU91182.1"/>
    <property type="molecule type" value="Genomic_DNA"/>
</dbReference>
<dbReference type="Gene3D" id="3.40.50.720">
    <property type="entry name" value="NAD(P)-binding Rossmann-like Domain"/>
    <property type="match status" value="1"/>
</dbReference>
<reference evidence="2 3" key="1">
    <citation type="submission" date="2016-03" db="EMBL/GenBank/DDBJ databases">
        <authorList>
            <person name="Devillers H."/>
        </authorList>
    </citation>
    <scope>NUCLEOTIDE SEQUENCE [LARGE SCALE GENOMIC DNA]</scope>
    <source>
        <strain evidence="2">CBS 11717</strain>
    </source>
</reference>
<dbReference type="OrthoDB" id="1708823at2759"/>
<dbReference type="PANTHER" id="PTHR10953">
    <property type="entry name" value="UBIQUITIN-ACTIVATING ENZYME E1"/>
    <property type="match status" value="1"/>
</dbReference>
<organism evidence="2 3">
    <name type="scientific">Lachancea mirantina</name>
    <dbReference type="NCBI Taxonomy" id="1230905"/>
    <lineage>
        <taxon>Eukaryota</taxon>
        <taxon>Fungi</taxon>
        <taxon>Dikarya</taxon>
        <taxon>Ascomycota</taxon>
        <taxon>Saccharomycotina</taxon>
        <taxon>Saccharomycetes</taxon>
        <taxon>Saccharomycetales</taxon>
        <taxon>Saccharomycetaceae</taxon>
        <taxon>Lachancea</taxon>
    </lineage>
</organism>
<dbReference type="GO" id="GO:0019948">
    <property type="term" value="F:SUMO activating enzyme activity"/>
    <property type="evidence" value="ECO:0007669"/>
    <property type="project" value="TreeGrafter"/>
</dbReference>
<keyword evidence="3" id="KW-1185">Reference proteome</keyword>
<protein>
    <submittedName>
        <fullName evidence="2">LAMI_0E05028g1_1</fullName>
    </submittedName>
</protein>
<dbReference type="AlphaFoldDB" id="A0A1G4JL22"/>
<dbReference type="Pfam" id="PF00899">
    <property type="entry name" value="ThiF"/>
    <property type="match status" value="1"/>
</dbReference>
<dbReference type="GO" id="GO:0016925">
    <property type="term" value="P:protein sumoylation"/>
    <property type="evidence" value="ECO:0007669"/>
    <property type="project" value="TreeGrafter"/>
</dbReference>
<dbReference type="GO" id="GO:0005737">
    <property type="term" value="C:cytoplasm"/>
    <property type="evidence" value="ECO:0007669"/>
    <property type="project" value="TreeGrafter"/>
</dbReference>
<accession>A0A1G4JL22</accession>
<feature type="domain" description="THIF-type NAD/FAD binding fold" evidence="1">
    <location>
        <begin position="3"/>
        <end position="319"/>
    </location>
</feature>
<gene>
    <name evidence="2" type="ORF">LAMI_0E05028G</name>
</gene>
<dbReference type="SUPFAM" id="SSF69572">
    <property type="entry name" value="Activating enzymes of the ubiquitin-like proteins"/>
    <property type="match status" value="1"/>
</dbReference>
<dbReference type="STRING" id="1230905.A0A1G4JL22"/>
<proteinExistence type="predicted"/>
<dbReference type="GO" id="GO:0031510">
    <property type="term" value="C:SUMO activating enzyme complex"/>
    <property type="evidence" value="ECO:0007669"/>
    <property type="project" value="TreeGrafter"/>
</dbReference>
<sequence>MAAQARMRNSRVLIINLGSVGTEITKNLVLSGIGSLTILDNHNLCKDDIGNQFFSNREQVGVNRAVAAKLRIQDMNPRVKLDVFQDEFTAKPDTFFKQFDLIVATELSASHITIINAITRKYEISLYVTGLHGLFGYIFVDLIEFDAQDEKLKSAVSTMLGPISANREIIEVTERVDEEQNKVKELITTRNKFKPFETLLAEASLEGKLTRRQIKRLSSALPLLLAMFHFDMDFTDLTESSLAEKAIKVCKQLKVSPETLKPEYMKQFVEQASIEFAPVAAVIGGAVAQDCINILGKRQSPLNNFVFFDGVTLDMQVLEL</sequence>
<dbReference type="InterPro" id="IPR045886">
    <property type="entry name" value="ThiF/MoeB/HesA"/>
</dbReference>
<dbReference type="InterPro" id="IPR035985">
    <property type="entry name" value="Ubiquitin-activating_enz"/>
</dbReference>
<evidence type="ECO:0000313" key="2">
    <source>
        <dbReference type="EMBL" id="SCU91182.1"/>
    </source>
</evidence>
<evidence type="ECO:0000313" key="3">
    <source>
        <dbReference type="Proteomes" id="UP000191024"/>
    </source>
</evidence>